<dbReference type="OrthoDB" id="9950932at2759"/>
<feature type="region of interest" description="Disordered" evidence="1">
    <location>
        <begin position="999"/>
        <end position="1048"/>
    </location>
</feature>
<dbReference type="Proteomes" id="UP000261680">
    <property type="component" value="Unplaced"/>
</dbReference>
<feature type="compositionally biased region" description="Polar residues" evidence="1">
    <location>
        <begin position="1252"/>
        <end position="1266"/>
    </location>
</feature>
<feature type="compositionally biased region" description="Basic and acidic residues" evidence="1">
    <location>
        <begin position="1268"/>
        <end position="1284"/>
    </location>
</feature>
<feature type="compositionally biased region" description="Polar residues" evidence="1">
    <location>
        <begin position="1391"/>
        <end position="1403"/>
    </location>
</feature>
<feature type="compositionally biased region" description="Polar residues" evidence="1">
    <location>
        <begin position="1652"/>
        <end position="1668"/>
    </location>
</feature>
<feature type="region of interest" description="Disordered" evidence="1">
    <location>
        <begin position="450"/>
        <end position="611"/>
    </location>
</feature>
<feature type="region of interest" description="Disordered" evidence="1">
    <location>
        <begin position="623"/>
        <end position="672"/>
    </location>
</feature>
<feature type="compositionally biased region" description="Polar residues" evidence="1">
    <location>
        <begin position="514"/>
        <end position="523"/>
    </location>
</feature>
<feature type="compositionally biased region" description="Basic and acidic residues" evidence="1">
    <location>
        <begin position="1486"/>
        <end position="1510"/>
    </location>
</feature>
<feature type="compositionally biased region" description="Polar residues" evidence="1">
    <location>
        <begin position="1028"/>
        <end position="1038"/>
    </location>
</feature>
<feature type="region of interest" description="Disordered" evidence="1">
    <location>
        <begin position="685"/>
        <end position="707"/>
    </location>
</feature>
<feature type="region of interest" description="Disordered" evidence="1">
    <location>
        <begin position="166"/>
        <end position="283"/>
    </location>
</feature>
<feature type="region of interest" description="Disordered" evidence="1">
    <location>
        <begin position="77"/>
        <end position="101"/>
    </location>
</feature>
<feature type="region of interest" description="Disordered" evidence="1">
    <location>
        <begin position="883"/>
        <end position="976"/>
    </location>
</feature>
<evidence type="ECO:0000313" key="3">
    <source>
        <dbReference type="Proteomes" id="UP000261680"/>
    </source>
</evidence>
<feature type="region of interest" description="Disordered" evidence="1">
    <location>
        <begin position="1066"/>
        <end position="1149"/>
    </location>
</feature>
<feature type="region of interest" description="Disordered" evidence="1">
    <location>
        <begin position="1"/>
        <end position="21"/>
    </location>
</feature>
<dbReference type="SMART" id="SM01319">
    <property type="entry name" value="Tankyrase_bdg_C"/>
    <property type="match status" value="1"/>
</dbReference>
<feature type="compositionally biased region" description="Basic and acidic residues" evidence="1">
    <location>
        <begin position="340"/>
        <end position="363"/>
    </location>
</feature>
<feature type="compositionally biased region" description="Polar residues" evidence="1">
    <location>
        <begin position="1616"/>
        <end position="1626"/>
    </location>
</feature>
<protein>
    <submittedName>
        <fullName evidence="4">LOW QUALITY PROTEIN: uncharacterized protein KIAA1671 homolog</fullName>
    </submittedName>
</protein>
<name>A0A8M1F3R6_URSMA</name>
<reference evidence="4" key="1">
    <citation type="submission" date="2025-08" db="UniProtKB">
        <authorList>
            <consortium name="RefSeq"/>
        </authorList>
    </citation>
    <scope>IDENTIFICATION</scope>
    <source>
        <tissue evidence="4">Whole blood</tissue>
    </source>
</reference>
<feature type="region of interest" description="Disordered" evidence="1">
    <location>
        <begin position="848"/>
        <end position="871"/>
    </location>
</feature>
<organism evidence="3 4">
    <name type="scientific">Ursus maritimus</name>
    <name type="common">Polar bear</name>
    <name type="synonym">Thalarctos maritimus</name>
    <dbReference type="NCBI Taxonomy" id="29073"/>
    <lineage>
        <taxon>Eukaryota</taxon>
        <taxon>Metazoa</taxon>
        <taxon>Chordata</taxon>
        <taxon>Craniata</taxon>
        <taxon>Vertebrata</taxon>
        <taxon>Euteleostomi</taxon>
        <taxon>Mammalia</taxon>
        <taxon>Eutheria</taxon>
        <taxon>Laurasiatheria</taxon>
        <taxon>Carnivora</taxon>
        <taxon>Caniformia</taxon>
        <taxon>Ursidae</taxon>
        <taxon>Ursus</taxon>
    </lineage>
</organism>
<proteinExistence type="predicted"/>
<dbReference type="CTD" id="85379"/>
<gene>
    <name evidence="4" type="primary">KIAA1671</name>
</gene>
<feature type="region of interest" description="Disordered" evidence="1">
    <location>
        <begin position="1162"/>
        <end position="1226"/>
    </location>
</feature>
<evidence type="ECO:0000313" key="4">
    <source>
        <dbReference type="RefSeq" id="XP_040475584.1"/>
    </source>
</evidence>
<keyword evidence="3" id="KW-1185">Reference proteome</keyword>
<feature type="region of interest" description="Disordered" evidence="1">
    <location>
        <begin position="313"/>
        <end position="433"/>
    </location>
</feature>
<feature type="compositionally biased region" description="Low complexity" evidence="1">
    <location>
        <begin position="1587"/>
        <end position="1597"/>
    </location>
</feature>
<evidence type="ECO:0000259" key="2">
    <source>
        <dbReference type="SMART" id="SM01319"/>
    </source>
</evidence>
<feature type="compositionally biased region" description="Basic and acidic residues" evidence="1">
    <location>
        <begin position="639"/>
        <end position="655"/>
    </location>
</feature>
<feature type="compositionally biased region" description="Polar residues" evidence="1">
    <location>
        <begin position="1598"/>
        <end position="1608"/>
    </location>
</feature>
<dbReference type="PANTHER" id="PTHR22042:SF3">
    <property type="entry name" value="RIKEN CDNA 2900026A02 GENE"/>
    <property type="match status" value="1"/>
</dbReference>
<evidence type="ECO:0000256" key="1">
    <source>
        <dbReference type="SAM" id="MobiDB-lite"/>
    </source>
</evidence>
<dbReference type="GeneID" id="103659255"/>
<feature type="region of interest" description="Disordered" evidence="1">
    <location>
        <begin position="1241"/>
        <end position="1824"/>
    </location>
</feature>
<dbReference type="RefSeq" id="XP_040475584.1">
    <property type="nucleotide sequence ID" value="XM_040619650.1"/>
</dbReference>
<feature type="domain" description="Tankyrase 1-binding protein C-terminal" evidence="2">
    <location>
        <begin position="1646"/>
        <end position="1815"/>
    </location>
</feature>
<feature type="compositionally biased region" description="Basic and acidic residues" evidence="1">
    <location>
        <begin position="409"/>
        <end position="426"/>
    </location>
</feature>
<feature type="compositionally biased region" description="Basic residues" evidence="1">
    <location>
        <begin position="1669"/>
        <end position="1686"/>
    </location>
</feature>
<dbReference type="KEGG" id="umr:103659255"/>
<dbReference type="InterPro" id="IPR032764">
    <property type="entry name" value="Tankyrase-bd_C"/>
</dbReference>
<feature type="compositionally biased region" description="Basic and acidic residues" evidence="1">
    <location>
        <begin position="1687"/>
        <end position="1697"/>
    </location>
</feature>
<feature type="compositionally biased region" description="Basic and acidic residues" evidence="1">
    <location>
        <begin position="381"/>
        <end position="398"/>
    </location>
</feature>
<feature type="compositionally biased region" description="Basic and acidic residues" evidence="1">
    <location>
        <begin position="1709"/>
        <end position="1720"/>
    </location>
</feature>
<feature type="compositionally biased region" description="Basic and acidic residues" evidence="1">
    <location>
        <begin position="1195"/>
        <end position="1209"/>
    </location>
</feature>
<accession>A0A8M1F3R6</accession>
<sequence>MATRVEVGSITSLTGVPGLGEISKEETLKRTYFCQAGDTPGAPSTLLLEGKSPLRSPARLLPLPRLAPKPFCKEKAPDVKPLVPSLGPGPTSPSPPCGRSQGLVAKDLIEKMPGLVGQEAGSRESLRRSSSVLIKATFLRPRSNTMIVFETTKAGPTLGKGISEGAWEATAGVSQEPTLGSRPEVAAKPALPARKPGTLPRPASLSQDIRPAAPQEETGPNETLSKARSVEDTGDPTLEPKPRLRRRPVSAIFIDSVQPQKPGPGGEAAAGKAPPTPPEKTWVRRPLSMDLTAPFESKEALLKKVADEAIAGSAAQCRGPETSDPEPKVDAECLVRANPRLRDPDSDFLEVAKKTREQKEKVLFKQTEPGGLRTAGGSARNDQHPGEEKAKPLREPDKAPPSPSPGPGKDQEFAEVKSRAADRESWLEGGWTPRGSVRKRVSLFGEESILALAAESEPPPATPEPPSAAPEPEKVGVSVQERIKGWAAEGSEAKPEIRRKTFQARPLSADLTKLFSSPASSNEVKYEKCSELSGELPKKPGEKQKEGHGVDGASVPRSPWKPGSLREKSRRTERKDSSNQVPGNCRGESSVGARSPSDSTPEDDGSFQTVWATLFEHHVERHTVADQSRHCPSATPPRDVADTRVPEIRPRHERNSWLGKDLPEKTNLTKQNSRWVENPHTERWGRTALSNGEPKQYHVPLPEEQPLDEKLNKNPFLQRSENPPPSQRVEPKYDIVHTVGKCAHSEAVSTASEEKAMTLRSGRSRLSLKGGQQSHEVTPADPECRLEGQAGSVQRASLIWEARGTHEVSEPKPDFREPKDMFGGKCLSPRWTCGVTVNWHKATVVASEEKGSERSPEVNSECSARPCGPEASSGRAIQAAIREAPHEGPDGARNKSGVCSSAGERGPHQGFPLDLPPRGKDEPSGFRARPHPEVLVQKGPLTVAAGEGEPRPAQLLEPEAKMRKAGPTDQRIERWRRRTLPHDVKFDEFSFLAPENSWKVEQRRTDHWSPTTSALRKPELSHHRVETQEVSPGASQDPTRPAVKQGSSLEPRATFFAVTYQIPDTQKAKSIVKSGPENLTEHSRKTVLPPSPHRLTSTLVSLNHEEPLEAKGSNNWAEGKERHSISCSKPPKPTDRPSPLGDRILKPSSERIMDADALWVRWGPEDGTGFQNNWKDGGNRTSPSNAPKTPPASKSHPEASDLLIRRDPEVVSARVPGKTKDGYRSSVLDIDALMAEYKKQEGQELVEGTPAAPSNSTQERPGQQGSVEPRRRSWKERSEAEGPRKQAGSAEANHGSTPCSGKQPAEAPGAAANTKFSPPLWALPPSAPNEKYPGASSGTAGPRRKVLGIPEDDRKDLVSKHPSAKYQNSAAESKPTPWEDLGGGACVLARSSPTDQKKGTPTKSIRRGEEGSVVQWGDRPYDCGRSPLNVKRAYSEKGPSAKIREGLSVMQEARERRQEQPKGRSSLPRDSSEAKETKMGPCQRESGTRDSHKMPPQDLEKEFALLDKEQPLWQGPPAALGPRRSHSFCKDKRSGPFVDQLKQCFSRRPPEAKDTDTLVQEADSSGESLAPESPSPDSSALSARKQLPSSRLSSLSSQTEATSVGDQHSCSRDQRSTSVDQSSTDLESTDGMEGLPLPDPCPAKRVDDFSFIDQTSVLDSSALKTRVQLSKRSRRRAPISHSLRRSRVSESESRSPLEEEANNAWMFKDSTEEKSPRREESDEEEEKPSRAERTPTSHPQRMPVFPGMDPAALKAQLHKRPEADSPSEAPGWAPQPKTPKSPFQLGSRVLPSSMEKDDRSEEPSPQWLKELKSKKRQSLYENQA</sequence>
<feature type="compositionally biased region" description="Pro residues" evidence="1">
    <location>
        <begin position="457"/>
        <end position="469"/>
    </location>
</feature>
<dbReference type="Pfam" id="PF15327">
    <property type="entry name" value="Tankyrase_bdg_C"/>
    <property type="match status" value="1"/>
</dbReference>
<feature type="compositionally biased region" description="Basic and acidic residues" evidence="1">
    <location>
        <begin position="1452"/>
        <end position="1462"/>
    </location>
</feature>
<feature type="compositionally biased region" description="Basic and acidic residues" evidence="1">
    <location>
        <begin position="524"/>
        <end position="549"/>
    </location>
</feature>
<feature type="compositionally biased region" description="Polar residues" evidence="1">
    <location>
        <begin position="1169"/>
        <end position="1187"/>
    </location>
</feature>
<feature type="compositionally biased region" description="Basic and acidic residues" evidence="1">
    <location>
        <begin position="883"/>
        <end position="893"/>
    </location>
</feature>
<dbReference type="InterPro" id="IPR040006">
    <property type="entry name" value="TNKS1BP1-like"/>
</dbReference>
<dbReference type="PANTHER" id="PTHR22042">
    <property type="entry name" value="TANKYRASE 1 BINDING PROTEIN"/>
    <property type="match status" value="1"/>
</dbReference>
<feature type="compositionally biased region" description="Basic and acidic residues" evidence="1">
    <location>
        <begin position="1016"/>
        <end position="1027"/>
    </location>
</feature>